<proteinExistence type="predicted"/>
<organism evidence="1">
    <name type="scientific">Arundo donax</name>
    <name type="common">Giant reed</name>
    <name type="synonym">Donax arundinaceus</name>
    <dbReference type="NCBI Taxonomy" id="35708"/>
    <lineage>
        <taxon>Eukaryota</taxon>
        <taxon>Viridiplantae</taxon>
        <taxon>Streptophyta</taxon>
        <taxon>Embryophyta</taxon>
        <taxon>Tracheophyta</taxon>
        <taxon>Spermatophyta</taxon>
        <taxon>Magnoliopsida</taxon>
        <taxon>Liliopsida</taxon>
        <taxon>Poales</taxon>
        <taxon>Poaceae</taxon>
        <taxon>PACMAD clade</taxon>
        <taxon>Arundinoideae</taxon>
        <taxon>Arundineae</taxon>
        <taxon>Arundo</taxon>
    </lineage>
</organism>
<evidence type="ECO:0000313" key="1">
    <source>
        <dbReference type="EMBL" id="JAD23905.1"/>
    </source>
</evidence>
<protein>
    <submittedName>
        <fullName evidence="1">Uncharacterized protein</fullName>
    </submittedName>
</protein>
<reference evidence="1" key="1">
    <citation type="submission" date="2014-09" db="EMBL/GenBank/DDBJ databases">
        <authorList>
            <person name="Magalhaes I.L.F."/>
            <person name="Oliveira U."/>
            <person name="Santos F.R."/>
            <person name="Vidigal T.H.D.A."/>
            <person name="Brescovit A.D."/>
            <person name="Santos A.J."/>
        </authorList>
    </citation>
    <scope>NUCLEOTIDE SEQUENCE</scope>
    <source>
        <tissue evidence="1">Shoot tissue taken approximately 20 cm above the soil surface</tissue>
    </source>
</reference>
<name>A0A0A8YF81_ARUDO</name>
<dbReference type="EMBL" id="GBRH01273990">
    <property type="protein sequence ID" value="JAD23905.1"/>
    <property type="molecule type" value="Transcribed_RNA"/>
</dbReference>
<accession>A0A0A8YF81</accession>
<sequence length="28" mass="3246">MKHSNLDKGKHDLAEIRIMASKLNKYGF</sequence>
<reference evidence="1" key="2">
    <citation type="journal article" date="2015" name="Data Brief">
        <title>Shoot transcriptome of the giant reed, Arundo donax.</title>
        <authorList>
            <person name="Barrero R.A."/>
            <person name="Guerrero F.D."/>
            <person name="Moolhuijzen P."/>
            <person name="Goolsby J.A."/>
            <person name="Tidwell J."/>
            <person name="Bellgard S.E."/>
            <person name="Bellgard M.I."/>
        </authorList>
    </citation>
    <scope>NUCLEOTIDE SEQUENCE</scope>
    <source>
        <tissue evidence="1">Shoot tissue taken approximately 20 cm above the soil surface</tissue>
    </source>
</reference>
<dbReference type="AlphaFoldDB" id="A0A0A8YF81"/>